<protein>
    <submittedName>
        <fullName evidence="2">Por secretion system C-terminal sorting domain-containing protein</fullName>
    </submittedName>
</protein>
<name>A0A212UAE5_9BACT</name>
<proteinExistence type="predicted"/>
<dbReference type="InterPro" id="IPR013783">
    <property type="entry name" value="Ig-like_fold"/>
</dbReference>
<gene>
    <name evidence="2" type="ORF">SAMN06265337_2714</name>
</gene>
<sequence>MYVKWATATEKNNAYFEVQRSNDGKAFTTVGKVTGNGTTATGASYNFTDRNPLAATSYYRLRQVDNDATETYSSVVTISGADKIEASFYPNPSNSLVTLPAVSGLVKYRVYTATGQNVATGEAQGGSEVSLQQVPAGIYFLELITAGKHNVQRFVKQ</sequence>
<dbReference type="NCBIfam" id="TIGR04183">
    <property type="entry name" value="Por_Secre_tail"/>
    <property type="match status" value="1"/>
</dbReference>
<dbReference type="AlphaFoldDB" id="A0A212UAE5"/>
<reference evidence="3" key="1">
    <citation type="submission" date="2017-06" db="EMBL/GenBank/DDBJ databases">
        <authorList>
            <person name="Varghese N."/>
            <person name="Submissions S."/>
        </authorList>
    </citation>
    <scope>NUCLEOTIDE SEQUENCE [LARGE SCALE GENOMIC DNA]</scope>
    <source>
        <strain evidence="3">DSM 11116</strain>
    </source>
</reference>
<evidence type="ECO:0000313" key="3">
    <source>
        <dbReference type="Proteomes" id="UP000198131"/>
    </source>
</evidence>
<dbReference type="InterPro" id="IPR026444">
    <property type="entry name" value="Secre_tail"/>
</dbReference>
<feature type="domain" description="Secretion system C-terminal sorting" evidence="1">
    <location>
        <begin position="89"/>
        <end position="154"/>
    </location>
</feature>
<accession>A0A212UAE5</accession>
<dbReference type="EMBL" id="FYEW01000002">
    <property type="protein sequence ID" value="SNC75120.1"/>
    <property type="molecule type" value="Genomic_DNA"/>
</dbReference>
<organism evidence="2 3">
    <name type="scientific">Hymenobacter gelipurpurascens</name>
    <dbReference type="NCBI Taxonomy" id="89968"/>
    <lineage>
        <taxon>Bacteria</taxon>
        <taxon>Pseudomonadati</taxon>
        <taxon>Bacteroidota</taxon>
        <taxon>Cytophagia</taxon>
        <taxon>Cytophagales</taxon>
        <taxon>Hymenobacteraceae</taxon>
        <taxon>Hymenobacter</taxon>
    </lineage>
</organism>
<evidence type="ECO:0000259" key="1">
    <source>
        <dbReference type="Pfam" id="PF18962"/>
    </source>
</evidence>
<evidence type="ECO:0000313" key="2">
    <source>
        <dbReference type="EMBL" id="SNC75120.1"/>
    </source>
</evidence>
<dbReference type="Gene3D" id="2.60.40.10">
    <property type="entry name" value="Immunoglobulins"/>
    <property type="match status" value="1"/>
</dbReference>
<dbReference type="Pfam" id="PF18962">
    <property type="entry name" value="Por_Secre_tail"/>
    <property type="match status" value="1"/>
</dbReference>
<keyword evidence="3" id="KW-1185">Reference proteome</keyword>
<dbReference type="Proteomes" id="UP000198131">
    <property type="component" value="Unassembled WGS sequence"/>
</dbReference>